<dbReference type="Pfam" id="PF13302">
    <property type="entry name" value="Acetyltransf_3"/>
    <property type="match status" value="1"/>
</dbReference>
<comment type="caution">
    <text evidence="2">The sequence shown here is derived from an EMBL/GenBank/DDBJ whole genome shotgun (WGS) entry which is preliminary data.</text>
</comment>
<dbReference type="InterPro" id="IPR016181">
    <property type="entry name" value="Acyl_CoA_acyltransferase"/>
</dbReference>
<protein>
    <submittedName>
        <fullName evidence="2">RimJ/RimL family protein N-acetyltransferase</fullName>
    </submittedName>
</protein>
<feature type="domain" description="N-acetyltransferase" evidence="1">
    <location>
        <begin position="13"/>
        <end position="178"/>
    </location>
</feature>
<evidence type="ECO:0000259" key="1">
    <source>
        <dbReference type="PROSITE" id="PS51186"/>
    </source>
</evidence>
<dbReference type="AlphaFoldDB" id="A0A3N1D114"/>
<proteinExistence type="predicted"/>
<evidence type="ECO:0000313" key="2">
    <source>
        <dbReference type="EMBL" id="ROO86758.1"/>
    </source>
</evidence>
<evidence type="ECO:0000313" key="3">
    <source>
        <dbReference type="Proteomes" id="UP000272400"/>
    </source>
</evidence>
<dbReference type="PROSITE" id="PS51186">
    <property type="entry name" value="GNAT"/>
    <property type="match status" value="1"/>
</dbReference>
<dbReference type="OrthoDB" id="9795199at2"/>
<reference evidence="2 3" key="1">
    <citation type="submission" date="2018-11" db="EMBL/GenBank/DDBJ databases">
        <title>Sequencing the genomes of 1000 actinobacteria strains.</title>
        <authorList>
            <person name="Klenk H.-P."/>
        </authorList>
    </citation>
    <scope>NUCLEOTIDE SEQUENCE [LARGE SCALE GENOMIC DNA]</scope>
    <source>
        <strain evidence="2 3">DSM 44254</strain>
    </source>
</reference>
<dbReference type="EMBL" id="RJKE01000001">
    <property type="protein sequence ID" value="ROO86758.1"/>
    <property type="molecule type" value="Genomic_DNA"/>
</dbReference>
<dbReference type="InterPro" id="IPR000182">
    <property type="entry name" value="GNAT_dom"/>
</dbReference>
<dbReference type="Proteomes" id="UP000272400">
    <property type="component" value="Unassembled WGS sequence"/>
</dbReference>
<dbReference type="PANTHER" id="PTHR43610:SF1">
    <property type="entry name" value="N-ACETYLTRANSFERASE DOMAIN-CONTAINING PROTEIN"/>
    <property type="match status" value="1"/>
</dbReference>
<accession>A0A3N1D114</accession>
<gene>
    <name evidence="2" type="ORF">EDD29_4337</name>
</gene>
<dbReference type="Gene3D" id="3.40.630.30">
    <property type="match status" value="1"/>
</dbReference>
<keyword evidence="2" id="KW-0808">Transferase</keyword>
<organism evidence="2 3">
    <name type="scientific">Actinocorallia herbida</name>
    <dbReference type="NCBI Taxonomy" id="58109"/>
    <lineage>
        <taxon>Bacteria</taxon>
        <taxon>Bacillati</taxon>
        <taxon>Actinomycetota</taxon>
        <taxon>Actinomycetes</taxon>
        <taxon>Streptosporangiales</taxon>
        <taxon>Thermomonosporaceae</taxon>
        <taxon>Actinocorallia</taxon>
    </lineage>
</organism>
<dbReference type="GO" id="GO:0016747">
    <property type="term" value="F:acyltransferase activity, transferring groups other than amino-acyl groups"/>
    <property type="evidence" value="ECO:0007669"/>
    <property type="project" value="InterPro"/>
</dbReference>
<dbReference type="PANTHER" id="PTHR43610">
    <property type="entry name" value="BLL6696 PROTEIN"/>
    <property type="match status" value="1"/>
</dbReference>
<name>A0A3N1D114_9ACTN</name>
<sequence length="199" mass="21895">MRLDVPVLKGARVRLEPLSLRHAPDLAQAAEEDRSSYGFTLVPRAADVEDDIRTRLGRPGWTPFAQIRLADGRAVGCTTLLNPRARPDRDEPYAVEIGGTWLAASAQRTGLNTDAKLLLLTHSFETLGVARVDINTDARNQRSRRAIERLGAHFEGVLRNWAPSWAPGETGLLRDTAVFSVIAPEWPTIKAALTERVLG</sequence>
<keyword evidence="3" id="KW-1185">Reference proteome</keyword>
<dbReference type="SUPFAM" id="SSF55729">
    <property type="entry name" value="Acyl-CoA N-acyltransferases (Nat)"/>
    <property type="match status" value="1"/>
</dbReference>
<dbReference type="RefSeq" id="WP_123666129.1">
    <property type="nucleotide sequence ID" value="NZ_RJKE01000001.1"/>
</dbReference>